<keyword evidence="1" id="KW-0285">Flavoprotein</keyword>
<dbReference type="PANTHER" id="PTHR47429">
    <property type="entry name" value="PROTEIN TWIN LOV 1"/>
    <property type="match status" value="1"/>
</dbReference>
<comment type="caution">
    <text evidence="5">The sequence shown here is derived from an EMBL/GenBank/DDBJ whole genome shotgun (WGS) entry which is preliminary data.</text>
</comment>
<evidence type="ECO:0000256" key="1">
    <source>
        <dbReference type="ARBA" id="ARBA00022630"/>
    </source>
</evidence>
<dbReference type="InterPro" id="IPR000014">
    <property type="entry name" value="PAS"/>
</dbReference>
<dbReference type="PANTHER" id="PTHR47429:SF7">
    <property type="entry name" value="GATA-FACTOR"/>
    <property type="match status" value="1"/>
</dbReference>
<evidence type="ECO:0000313" key="5">
    <source>
        <dbReference type="EMBL" id="KAK4643584.1"/>
    </source>
</evidence>
<organism evidence="5 6">
    <name type="scientific">Podospora bellae-mahoneyi</name>
    <dbReference type="NCBI Taxonomy" id="2093777"/>
    <lineage>
        <taxon>Eukaryota</taxon>
        <taxon>Fungi</taxon>
        <taxon>Dikarya</taxon>
        <taxon>Ascomycota</taxon>
        <taxon>Pezizomycotina</taxon>
        <taxon>Sordariomycetes</taxon>
        <taxon>Sordariomycetidae</taxon>
        <taxon>Sordariales</taxon>
        <taxon>Podosporaceae</taxon>
        <taxon>Podospora</taxon>
    </lineage>
</organism>
<keyword evidence="5" id="KW-0675">Receptor</keyword>
<keyword evidence="3" id="KW-0157">Chromophore</keyword>
<evidence type="ECO:0000256" key="3">
    <source>
        <dbReference type="ARBA" id="ARBA00022991"/>
    </source>
</evidence>
<evidence type="ECO:0000313" key="6">
    <source>
        <dbReference type="Proteomes" id="UP001322138"/>
    </source>
</evidence>
<name>A0ABR0FKJ8_9PEZI</name>
<dbReference type="SUPFAM" id="SSF55785">
    <property type="entry name" value="PYP-like sensor domain (PAS domain)"/>
    <property type="match status" value="1"/>
</dbReference>
<dbReference type="CDD" id="cd00130">
    <property type="entry name" value="PAS"/>
    <property type="match status" value="1"/>
</dbReference>
<dbReference type="GeneID" id="87898454"/>
<dbReference type="Proteomes" id="UP001322138">
    <property type="component" value="Unassembled WGS sequence"/>
</dbReference>
<reference evidence="5 6" key="1">
    <citation type="journal article" date="2023" name="bioRxiv">
        <title>High-quality genome assemblies of four members of thePodospora anserinaspecies complex.</title>
        <authorList>
            <person name="Ament-Velasquez S.L."/>
            <person name="Vogan A.A."/>
            <person name="Wallerman O."/>
            <person name="Hartmann F."/>
            <person name="Gautier V."/>
            <person name="Silar P."/>
            <person name="Giraud T."/>
            <person name="Johannesson H."/>
        </authorList>
    </citation>
    <scope>NUCLEOTIDE SEQUENCE [LARGE SCALE GENOMIC DNA]</scope>
    <source>
        <strain evidence="5 6">CBS 112042</strain>
    </source>
</reference>
<dbReference type="Pfam" id="PF13426">
    <property type="entry name" value="PAS_9"/>
    <property type="match status" value="1"/>
</dbReference>
<keyword evidence="2" id="KW-0288">FMN</keyword>
<dbReference type="PROSITE" id="PS50112">
    <property type="entry name" value="PAS"/>
    <property type="match status" value="1"/>
</dbReference>
<protein>
    <submittedName>
        <fullName evidence="5">Vivid protein light receptor</fullName>
    </submittedName>
</protein>
<feature type="domain" description="PAS" evidence="4">
    <location>
        <begin position="86"/>
        <end position="108"/>
    </location>
</feature>
<gene>
    <name evidence="5" type="primary">VVD</name>
    <name evidence="5" type="ORF">QC761_406960</name>
</gene>
<proteinExistence type="predicted"/>
<sequence length="188" mass="21391">MSNQVNTWEGNSWEGRAIEHYGGRQLDTQIYDPIIFPGLYSNSGLDIMSVLQISLHSRPNPQVDIGAVDMSCPIIVCDLLRPDQPIIYASDSFLELTGYNRPEVLERNCRFMQAPGGQVKPKSARKYVDEKTIKKMRKSVDRNSELQIPVTNFKKDGQKFTNYLTIIPLQFNSHQFNISVGFQCEMDG</sequence>
<evidence type="ECO:0000256" key="2">
    <source>
        <dbReference type="ARBA" id="ARBA00022643"/>
    </source>
</evidence>
<keyword evidence="6" id="KW-1185">Reference proteome</keyword>
<dbReference type="RefSeq" id="XP_062732560.1">
    <property type="nucleotide sequence ID" value="XM_062878972.1"/>
</dbReference>
<dbReference type="InterPro" id="IPR035965">
    <property type="entry name" value="PAS-like_dom_sf"/>
</dbReference>
<dbReference type="EMBL" id="JAFFGZ010000006">
    <property type="protein sequence ID" value="KAK4643584.1"/>
    <property type="molecule type" value="Genomic_DNA"/>
</dbReference>
<accession>A0ABR0FKJ8</accession>
<evidence type="ECO:0000259" key="4">
    <source>
        <dbReference type="PROSITE" id="PS50112"/>
    </source>
</evidence>
<dbReference type="Gene3D" id="3.30.450.20">
    <property type="entry name" value="PAS domain"/>
    <property type="match status" value="1"/>
</dbReference>